<dbReference type="EMBL" id="JADEXG010000005">
    <property type="protein sequence ID" value="MBE9076399.1"/>
    <property type="molecule type" value="Genomic_DNA"/>
</dbReference>
<evidence type="ECO:0000256" key="4">
    <source>
        <dbReference type="ARBA" id="ARBA00022777"/>
    </source>
</evidence>
<proteinExistence type="predicted"/>
<evidence type="ECO:0000256" key="6">
    <source>
        <dbReference type="SAM" id="Phobius"/>
    </source>
</evidence>
<keyword evidence="4 8" id="KW-0418">Kinase</keyword>
<dbReference type="InterPro" id="IPR036890">
    <property type="entry name" value="HATPase_C_sf"/>
</dbReference>
<dbReference type="Gene3D" id="3.30.565.10">
    <property type="entry name" value="Histidine kinase-like ATPase, C-terminal domain"/>
    <property type="match status" value="1"/>
</dbReference>
<dbReference type="RefSeq" id="WP_193905057.1">
    <property type="nucleotide sequence ID" value="NZ_JADEXG010000005.1"/>
</dbReference>
<dbReference type="AlphaFoldDB" id="A0A8J7DQD9"/>
<name>A0A8J7DQD9_9CYAN</name>
<dbReference type="Proteomes" id="UP000636505">
    <property type="component" value="Unassembled WGS sequence"/>
</dbReference>
<gene>
    <name evidence="8" type="ORF">IQ241_03665</name>
</gene>
<dbReference type="InterPro" id="IPR003661">
    <property type="entry name" value="HisK_dim/P_dom"/>
</dbReference>
<feature type="transmembrane region" description="Helical" evidence="6">
    <location>
        <begin position="6"/>
        <end position="22"/>
    </location>
</feature>
<comment type="catalytic activity">
    <reaction evidence="1">
        <text>ATP + protein L-histidine = ADP + protein N-phospho-L-histidine.</text>
        <dbReference type="EC" id="2.7.13.3"/>
    </reaction>
</comment>
<dbReference type="Gene3D" id="1.10.287.130">
    <property type="match status" value="1"/>
</dbReference>
<keyword evidence="6" id="KW-0812">Transmembrane</keyword>
<dbReference type="PANTHER" id="PTHR43711">
    <property type="entry name" value="TWO-COMPONENT HISTIDINE KINASE"/>
    <property type="match status" value="1"/>
</dbReference>
<evidence type="ECO:0000256" key="5">
    <source>
        <dbReference type="ARBA" id="ARBA00023012"/>
    </source>
</evidence>
<evidence type="ECO:0000256" key="3">
    <source>
        <dbReference type="ARBA" id="ARBA00022679"/>
    </source>
</evidence>
<dbReference type="SUPFAM" id="SSF55874">
    <property type="entry name" value="ATPase domain of HSP90 chaperone/DNA topoisomerase II/histidine kinase"/>
    <property type="match status" value="1"/>
</dbReference>
<feature type="domain" description="Histidine kinase" evidence="7">
    <location>
        <begin position="69"/>
        <end position="274"/>
    </location>
</feature>
<dbReference type="InterPro" id="IPR036097">
    <property type="entry name" value="HisK_dim/P_sf"/>
</dbReference>
<dbReference type="Pfam" id="PF00512">
    <property type="entry name" value="HisKA"/>
    <property type="match status" value="1"/>
</dbReference>
<dbReference type="CDD" id="cd00082">
    <property type="entry name" value="HisKA"/>
    <property type="match status" value="1"/>
</dbReference>
<sequence length="295" mass="32268">MDTNFVTLLIGVATGLGISYILRRPTAEKIEPAQPEVAPPAIAPPSPPPSLAYQRLADLERFKSGYLARTAHELRSPINSLISLHQLILEDLCEGPEEEREFIAQGKDTALKVLALFDTIMAVSKLDIGREQPQLEPVPLAPMLAEVKTLTEHQAANRSLHLTIEQPDESKTGESKIVTDPAWLKTLLVSLVQDAIANSAENTLRLWVEPLDDGVGICLERDRTAAQLQNELAEVADGTLKEVERTAAPVQLSTGLVLATAQLALEYLNGQLEILPHSAENHSIVRCRFDTSTDR</sequence>
<dbReference type="InterPro" id="IPR005467">
    <property type="entry name" value="His_kinase_dom"/>
</dbReference>
<organism evidence="8 9">
    <name type="scientific">Vasconcelosia minhoensis LEGE 07310</name>
    <dbReference type="NCBI Taxonomy" id="915328"/>
    <lineage>
        <taxon>Bacteria</taxon>
        <taxon>Bacillati</taxon>
        <taxon>Cyanobacteriota</taxon>
        <taxon>Cyanophyceae</taxon>
        <taxon>Nodosilineales</taxon>
        <taxon>Cymatolegaceae</taxon>
        <taxon>Vasconcelosia</taxon>
        <taxon>Vasconcelosia minhoensis</taxon>
    </lineage>
</organism>
<keyword evidence="6" id="KW-1133">Transmembrane helix</keyword>
<dbReference type="SUPFAM" id="SSF47384">
    <property type="entry name" value="Homodimeric domain of signal transducing histidine kinase"/>
    <property type="match status" value="1"/>
</dbReference>
<keyword evidence="5" id="KW-0902">Two-component regulatory system</keyword>
<accession>A0A8J7DQD9</accession>
<evidence type="ECO:0000256" key="2">
    <source>
        <dbReference type="ARBA" id="ARBA00012438"/>
    </source>
</evidence>
<evidence type="ECO:0000259" key="7">
    <source>
        <dbReference type="PROSITE" id="PS50109"/>
    </source>
</evidence>
<keyword evidence="3" id="KW-0808">Transferase</keyword>
<protein>
    <recommendedName>
        <fullName evidence="2">histidine kinase</fullName>
        <ecNumber evidence="2">2.7.13.3</ecNumber>
    </recommendedName>
</protein>
<reference evidence="8" key="1">
    <citation type="submission" date="2020-10" db="EMBL/GenBank/DDBJ databases">
        <authorList>
            <person name="Castelo-Branco R."/>
            <person name="Eusebio N."/>
            <person name="Adriana R."/>
            <person name="Vieira A."/>
            <person name="Brugerolle De Fraissinette N."/>
            <person name="Rezende De Castro R."/>
            <person name="Schneider M.P."/>
            <person name="Vasconcelos V."/>
            <person name="Leao P.N."/>
        </authorList>
    </citation>
    <scope>NUCLEOTIDE SEQUENCE</scope>
    <source>
        <strain evidence="8">LEGE 07310</strain>
    </source>
</reference>
<evidence type="ECO:0000313" key="8">
    <source>
        <dbReference type="EMBL" id="MBE9076399.1"/>
    </source>
</evidence>
<keyword evidence="9" id="KW-1185">Reference proteome</keyword>
<dbReference type="InterPro" id="IPR050736">
    <property type="entry name" value="Sensor_HK_Regulatory"/>
</dbReference>
<dbReference type="EC" id="2.7.13.3" evidence="2"/>
<dbReference type="GO" id="GO:0000155">
    <property type="term" value="F:phosphorelay sensor kinase activity"/>
    <property type="evidence" value="ECO:0007669"/>
    <property type="project" value="InterPro"/>
</dbReference>
<evidence type="ECO:0000313" key="9">
    <source>
        <dbReference type="Proteomes" id="UP000636505"/>
    </source>
</evidence>
<keyword evidence="6" id="KW-0472">Membrane</keyword>
<dbReference type="SMART" id="SM00388">
    <property type="entry name" value="HisKA"/>
    <property type="match status" value="1"/>
</dbReference>
<dbReference type="PROSITE" id="PS50109">
    <property type="entry name" value="HIS_KIN"/>
    <property type="match status" value="1"/>
</dbReference>
<evidence type="ECO:0000256" key="1">
    <source>
        <dbReference type="ARBA" id="ARBA00000085"/>
    </source>
</evidence>
<dbReference type="PANTHER" id="PTHR43711:SF1">
    <property type="entry name" value="HISTIDINE KINASE 1"/>
    <property type="match status" value="1"/>
</dbReference>
<comment type="caution">
    <text evidence="8">The sequence shown here is derived from an EMBL/GenBank/DDBJ whole genome shotgun (WGS) entry which is preliminary data.</text>
</comment>